<sequence length="1076" mass="120180">MADKNAHLKGRRRYKADLADMKEECAAGVVTVQGYTINELVEPEEGSIEFAICGVGGQHILSLTLLMPDTSDYPKSHMFFGSSHDSGLSPRLADVVQGVASDIARPIRQTIQDILIAVATTNKDTGFAPPDSSPQEAEFDDDDSSTGAYDSEAFDQFDELDHSITTKLNFQTLQNNFVETVAAGYRPGLLHFADDDFAISVSIPVITLARSIPPRALMAWDRRLLSRSQHFTLLISGFRGVYPPHESSGAYNPRSALKFNVGLTKKYKPGKEYAKNEGRTFGLIVPDGDEIQFEAEKEDVEAYDYEDYAQAPAPAVEEAQVKDDGSFDRFSLSSSLENLLDQALLKVIQLRRQFGLGWAGAELLLSEMEKTQTSEDIVFHTNNELILAADREEVLLGRTNDLPHDPLSGLGVQDEVNITLTAFSYLLRRLSLCPRYCIVCHNRLNTDYEALKPYICIVFPFDRMSDHYVDKYEIIHNPETVDLLVSVAHSAAAEQVIEDPLPIGMGIRVPFPKGELPPEEVTVGPDGLCDFDDLSLEMMRACIVELINSLPSVEDMKKHLERKVKAGKAKPRLKDLDLNVLPAAWSILRWCVASCTAHLEEITYDPGWRQFRFSVGSPDAEAKFQAAVNEAQKKNPNARIYPSLYAFHGSALKNWHSIIRHGLWYKSIVNGRAYGHGVYLAKEGSVSMGVYAQAGRTSWRRSKISPTNCVALAEIVNLPQEFVSQNPHFVVKDTHWIICRYLLVKGAVDFELEPAPLASSAYAQTPLVKLDPTQPITLSNKRIEVPEPSYRISALLQAMNQEYREEENDDEDNAVFQADYFVRDAAGNEEFDMDVDEDYMVDYDDRDFGAKHSTSWEKAKVTNMIPPVGGWKHDAEWVAKSVENLMPPPLEASPSATMAVQRELKSMLKEQESARSLKELGWYMPPDLIGDNLFRWIVEMHSFDECLPIAKDMKAKSLNSLIFEIRFPPTFPISPPFFRIVTPRFLPFIQGGGGHVTGGGSICMDLLTSDGWLPSYSIPAVLMQIKLAISNLDPKPARLAADFHRPYGAEEALIGYKRAAATHGWKVPKDTDRLVR</sequence>
<comment type="caution">
    <text evidence="7">The sequence shown here is derived from an EMBL/GenBank/DDBJ whole genome shotgun (WGS) entry which is preliminary data.</text>
</comment>
<dbReference type="Proteomes" id="UP000775547">
    <property type="component" value="Unassembled WGS sequence"/>
</dbReference>
<dbReference type="InterPro" id="IPR051838">
    <property type="entry name" value="ARTD_PARP"/>
</dbReference>
<feature type="region of interest" description="Disordered" evidence="5">
    <location>
        <begin position="125"/>
        <end position="146"/>
    </location>
</feature>
<dbReference type="InterPro" id="IPR000608">
    <property type="entry name" value="UBC"/>
</dbReference>
<proteinExistence type="predicted"/>
<dbReference type="OrthoDB" id="109543at2759"/>
<keyword evidence="2" id="KW-0808">Transferase</keyword>
<dbReference type="SUPFAM" id="SSF54495">
    <property type="entry name" value="UBC-like"/>
    <property type="match status" value="1"/>
</dbReference>
<dbReference type="InterPro" id="IPR016135">
    <property type="entry name" value="UBQ-conjugating_enzyme/RWD"/>
</dbReference>
<gene>
    <name evidence="7" type="ORF">DXG03_007013</name>
</gene>
<dbReference type="Pfam" id="PF00644">
    <property type="entry name" value="PARP"/>
    <property type="match status" value="1"/>
</dbReference>
<reference evidence="7" key="2">
    <citation type="submission" date="2021-10" db="EMBL/GenBank/DDBJ databases">
        <title>Phylogenomics reveals ancestral predisposition of the termite-cultivated fungus Termitomyces towards a domesticated lifestyle.</title>
        <authorList>
            <person name="Auxier B."/>
            <person name="Grum-Grzhimaylo A."/>
            <person name="Cardenas M.E."/>
            <person name="Lodge J.D."/>
            <person name="Laessoe T."/>
            <person name="Pedersen O."/>
            <person name="Smith M.E."/>
            <person name="Kuyper T.W."/>
            <person name="Franco-Molano E.A."/>
            <person name="Baroni T.J."/>
            <person name="Aanen D.K."/>
        </authorList>
    </citation>
    <scope>NUCLEOTIDE SEQUENCE</scope>
    <source>
        <strain evidence="7">AP01</strain>
        <tissue evidence="7">Mycelium</tissue>
    </source>
</reference>
<evidence type="ECO:0000313" key="8">
    <source>
        <dbReference type="Proteomes" id="UP000775547"/>
    </source>
</evidence>
<evidence type="ECO:0000256" key="4">
    <source>
        <dbReference type="ARBA" id="ARBA00023027"/>
    </source>
</evidence>
<evidence type="ECO:0000256" key="5">
    <source>
        <dbReference type="SAM" id="MobiDB-lite"/>
    </source>
</evidence>
<evidence type="ECO:0000256" key="3">
    <source>
        <dbReference type="ARBA" id="ARBA00022695"/>
    </source>
</evidence>
<keyword evidence="4" id="KW-0520">NAD</keyword>
<organism evidence="7 8">
    <name type="scientific">Asterophora parasitica</name>
    <dbReference type="NCBI Taxonomy" id="117018"/>
    <lineage>
        <taxon>Eukaryota</taxon>
        <taxon>Fungi</taxon>
        <taxon>Dikarya</taxon>
        <taxon>Basidiomycota</taxon>
        <taxon>Agaricomycotina</taxon>
        <taxon>Agaricomycetes</taxon>
        <taxon>Agaricomycetidae</taxon>
        <taxon>Agaricales</taxon>
        <taxon>Tricholomatineae</taxon>
        <taxon>Lyophyllaceae</taxon>
        <taxon>Asterophora</taxon>
    </lineage>
</organism>
<evidence type="ECO:0000259" key="6">
    <source>
        <dbReference type="PROSITE" id="PS50127"/>
    </source>
</evidence>
<dbReference type="EMBL" id="JABCKV010000005">
    <property type="protein sequence ID" value="KAG5647979.1"/>
    <property type="molecule type" value="Genomic_DNA"/>
</dbReference>
<evidence type="ECO:0000256" key="2">
    <source>
        <dbReference type="ARBA" id="ARBA00022679"/>
    </source>
</evidence>
<keyword evidence="3" id="KW-0548">Nucleotidyltransferase</keyword>
<evidence type="ECO:0000256" key="1">
    <source>
        <dbReference type="ARBA" id="ARBA00022676"/>
    </source>
</evidence>
<reference evidence="7" key="1">
    <citation type="submission" date="2020-07" db="EMBL/GenBank/DDBJ databases">
        <authorList>
            <person name="Nieuwenhuis M."/>
            <person name="Van De Peppel L.J.J."/>
        </authorList>
    </citation>
    <scope>NUCLEOTIDE SEQUENCE</scope>
    <source>
        <strain evidence="7">AP01</strain>
        <tissue evidence="7">Mycelium</tissue>
    </source>
</reference>
<dbReference type="Gene3D" id="3.10.110.10">
    <property type="entry name" value="Ubiquitin Conjugating Enzyme"/>
    <property type="match status" value="1"/>
</dbReference>
<dbReference type="InterPro" id="IPR012317">
    <property type="entry name" value="Poly(ADP-ribose)pol_cat_dom"/>
</dbReference>
<keyword evidence="8" id="KW-1185">Reference proteome</keyword>
<dbReference type="PANTHER" id="PTHR21328">
    <property type="entry name" value="POLY ADP-RIBOSE POLYMERASE FAMILY, MEMBER PARP"/>
    <property type="match status" value="1"/>
</dbReference>
<dbReference type="GO" id="GO:0003950">
    <property type="term" value="F:NAD+ poly-ADP-ribosyltransferase activity"/>
    <property type="evidence" value="ECO:0007669"/>
    <property type="project" value="InterPro"/>
</dbReference>
<evidence type="ECO:0000313" key="7">
    <source>
        <dbReference type="EMBL" id="KAG5647979.1"/>
    </source>
</evidence>
<keyword evidence="1" id="KW-0328">Glycosyltransferase</keyword>
<dbReference type="PROSITE" id="PS50127">
    <property type="entry name" value="UBC_2"/>
    <property type="match status" value="1"/>
</dbReference>
<feature type="domain" description="UBC core" evidence="6">
    <location>
        <begin position="895"/>
        <end position="1076"/>
    </location>
</feature>
<name>A0A9P7GCG9_9AGAR</name>
<dbReference type="Gene3D" id="3.90.228.10">
    <property type="match status" value="1"/>
</dbReference>
<dbReference type="GO" id="GO:0016779">
    <property type="term" value="F:nucleotidyltransferase activity"/>
    <property type="evidence" value="ECO:0007669"/>
    <property type="project" value="UniProtKB-KW"/>
</dbReference>
<protein>
    <recommendedName>
        <fullName evidence="6">UBC core domain-containing protein</fullName>
    </recommendedName>
</protein>
<dbReference type="Pfam" id="PF00179">
    <property type="entry name" value="UQ_con"/>
    <property type="match status" value="1"/>
</dbReference>
<dbReference type="CDD" id="cd23802">
    <property type="entry name" value="UBCc_UBE2Q"/>
    <property type="match status" value="1"/>
</dbReference>
<dbReference type="SMART" id="SM00212">
    <property type="entry name" value="UBCc"/>
    <property type="match status" value="1"/>
</dbReference>
<dbReference type="SUPFAM" id="SSF56399">
    <property type="entry name" value="ADP-ribosylation"/>
    <property type="match status" value="1"/>
</dbReference>
<accession>A0A9P7GCG9</accession>
<dbReference type="AlphaFoldDB" id="A0A9P7GCG9"/>